<dbReference type="RefSeq" id="WP_309308428.1">
    <property type="nucleotide sequence ID" value="NZ_CP133594.1"/>
</dbReference>
<organism evidence="2 3">
    <name type="scientific">Methanolobus mangrovi</name>
    <dbReference type="NCBI Taxonomy" id="3072977"/>
    <lineage>
        <taxon>Archaea</taxon>
        <taxon>Methanobacteriati</taxon>
        <taxon>Methanobacteriota</taxon>
        <taxon>Stenosarchaea group</taxon>
        <taxon>Methanomicrobia</taxon>
        <taxon>Methanosarcinales</taxon>
        <taxon>Methanosarcinaceae</taxon>
        <taxon>Methanolobus</taxon>
    </lineage>
</organism>
<dbReference type="EMBL" id="CP133594">
    <property type="protein sequence ID" value="WMW22470.1"/>
    <property type="molecule type" value="Genomic_DNA"/>
</dbReference>
<sequence>MNGTSNKVDKSKLYFIPLLVCILLAATFVLMPSATAKEYISPTYEYTNNYYKAYGEPDIYASVLGDTEFERGETAQIRVMLSNKGVLYGFKPGTSIDTSEGVHQLSLTELQYETQRTSAYGIKAHLVSSTDLIEIDAATNSKTLDELLAGELSEDPFVFTVTISENAPAGTYLLEMPMNYEYPEDVRMTAGESIILGMPDQDHATYYETVEQTIQIPVIVVPEAKFEVSSVSGNITAGSTNTLNITYTNIGELPAEDAVARLIMMQPLSTDRPIQSLGTMQPGESRTISFDITSDFQAVEKSYGIDSEIKYTDVDGEDAFSENMKVDVFLKQPEGKVNVTGLAIAGLVIMGIVLVIKNIRKNGSKKSNK</sequence>
<evidence type="ECO:0008006" key="4">
    <source>
        <dbReference type="Google" id="ProtNLM"/>
    </source>
</evidence>
<keyword evidence="3" id="KW-1185">Reference proteome</keyword>
<keyword evidence="1" id="KW-0812">Transmembrane</keyword>
<feature type="transmembrane region" description="Helical" evidence="1">
    <location>
        <begin position="339"/>
        <end position="359"/>
    </location>
</feature>
<dbReference type="InterPro" id="IPR013783">
    <property type="entry name" value="Ig-like_fold"/>
</dbReference>
<evidence type="ECO:0000313" key="3">
    <source>
        <dbReference type="Proteomes" id="UP001183006"/>
    </source>
</evidence>
<dbReference type="PANTHER" id="PTHR35902:SF3">
    <property type="entry name" value="NPCBM-ASSOCIATED, NEW3 DOMAIN OF ALPHA-GALACTOSIDASE"/>
    <property type="match status" value="1"/>
</dbReference>
<proteinExistence type="predicted"/>
<reference evidence="2" key="1">
    <citation type="submission" date="2023-08" db="EMBL/GenBank/DDBJ databases">
        <title>Methanolobus mangrovi sp. nov. and Methanolobus sediminis sp. nov, two novel methylotrophic methanogens isolated from mangrove sediments in China.</title>
        <authorList>
            <person name="Zhou J."/>
        </authorList>
    </citation>
    <scope>NUCLEOTIDE SEQUENCE</scope>
    <source>
        <strain evidence="2">FTZ2</strain>
    </source>
</reference>
<dbReference type="PANTHER" id="PTHR35902">
    <property type="entry name" value="S-LAYER DOMAIN-LIKE PROTEIN-RELATED"/>
    <property type="match status" value="1"/>
</dbReference>
<evidence type="ECO:0000313" key="2">
    <source>
        <dbReference type="EMBL" id="WMW22470.1"/>
    </source>
</evidence>
<accession>A0AA51UFZ3</accession>
<keyword evidence="1" id="KW-0472">Membrane</keyword>
<keyword evidence="1" id="KW-1133">Transmembrane helix</keyword>
<dbReference type="KEGG" id="mmav:RE476_01235"/>
<gene>
    <name evidence="2" type="ORF">RE476_01235</name>
</gene>
<name>A0AA51UFZ3_9EURY</name>
<protein>
    <recommendedName>
        <fullName evidence="4">S-layer protein</fullName>
    </recommendedName>
</protein>
<dbReference type="Proteomes" id="UP001183006">
    <property type="component" value="Chromosome"/>
</dbReference>
<dbReference type="GeneID" id="84228722"/>
<evidence type="ECO:0000256" key="1">
    <source>
        <dbReference type="SAM" id="Phobius"/>
    </source>
</evidence>
<dbReference type="AlphaFoldDB" id="A0AA51UFZ3"/>
<dbReference type="Gene3D" id="2.60.40.10">
    <property type="entry name" value="Immunoglobulins"/>
    <property type="match status" value="1"/>
</dbReference>